<reference evidence="3 4" key="1">
    <citation type="submission" date="2019-05" db="EMBL/GenBank/DDBJ databases">
        <title>Another draft genome of Portunus trituberculatus and its Hox gene families provides insights of decapod evolution.</title>
        <authorList>
            <person name="Jeong J.-H."/>
            <person name="Song I."/>
            <person name="Kim S."/>
            <person name="Choi T."/>
            <person name="Kim D."/>
            <person name="Ryu S."/>
            <person name="Kim W."/>
        </authorList>
    </citation>
    <scope>NUCLEOTIDE SEQUENCE [LARGE SCALE GENOMIC DNA]</scope>
    <source>
        <tissue evidence="3">Muscle</tissue>
    </source>
</reference>
<keyword evidence="4" id="KW-1185">Reference proteome</keyword>
<dbReference type="Gene3D" id="1.10.472.80">
    <property type="entry name" value="Ypt/Rab-GAP domain of gyp1p, domain 3"/>
    <property type="match status" value="1"/>
</dbReference>
<dbReference type="AlphaFoldDB" id="A0A5B7GTH1"/>
<feature type="transmembrane region" description="Helical" evidence="1">
    <location>
        <begin position="96"/>
        <end position="116"/>
    </location>
</feature>
<name>A0A5B7GTH1_PORTR</name>
<protein>
    <submittedName>
        <fullName evidence="3">Protein broad-minded</fullName>
    </submittedName>
</protein>
<dbReference type="EMBL" id="VSRR010017390">
    <property type="protein sequence ID" value="MPC60318.1"/>
    <property type="molecule type" value="Genomic_DNA"/>
</dbReference>
<accession>A0A5B7GTH1</accession>
<dbReference type="Pfam" id="PF23440">
    <property type="entry name" value="BROMI_C"/>
    <property type="match status" value="1"/>
</dbReference>
<dbReference type="InterPro" id="IPR055392">
    <property type="entry name" value="BROMI_C"/>
</dbReference>
<keyword evidence="1" id="KW-1133">Transmembrane helix</keyword>
<comment type="caution">
    <text evidence="3">The sequence shown here is derived from an EMBL/GenBank/DDBJ whole genome shotgun (WGS) entry which is preliminary data.</text>
</comment>
<dbReference type="InterPro" id="IPR035969">
    <property type="entry name" value="Rab-GAP_TBC_sf"/>
</dbReference>
<proteinExistence type="predicted"/>
<keyword evidence="1" id="KW-0812">Transmembrane</keyword>
<evidence type="ECO:0000313" key="4">
    <source>
        <dbReference type="Proteomes" id="UP000324222"/>
    </source>
</evidence>
<feature type="domain" description="BROMI C-terminal Rab TBC-like" evidence="2">
    <location>
        <begin position="6"/>
        <end position="166"/>
    </location>
</feature>
<evidence type="ECO:0000256" key="1">
    <source>
        <dbReference type="SAM" id="Phobius"/>
    </source>
</evidence>
<keyword evidence="1" id="KW-0472">Membrane</keyword>
<dbReference type="OrthoDB" id="1668230at2759"/>
<dbReference type="Proteomes" id="UP000324222">
    <property type="component" value="Unassembled WGS sequence"/>
</dbReference>
<sequence length="174" mass="19180">MVCCRCVAALTSLGGLVAGAVLWPALADSLSHTYKILPGEMVLAGIIHNVQLIVSIEIPTLYMALEANDMCLWSVLGEWVRCVFLGVLPWSEVCHYLVLVLLLGPDYTIYFLVALVKHLQDTIIKQASSNKALVLLQTSVINGWRAGEQLGFMEALCRRHRRTVLPALVKPLNL</sequence>
<evidence type="ECO:0000313" key="3">
    <source>
        <dbReference type="EMBL" id="MPC60318.1"/>
    </source>
</evidence>
<organism evidence="3 4">
    <name type="scientific">Portunus trituberculatus</name>
    <name type="common">Swimming crab</name>
    <name type="synonym">Neptunus trituberculatus</name>
    <dbReference type="NCBI Taxonomy" id="210409"/>
    <lineage>
        <taxon>Eukaryota</taxon>
        <taxon>Metazoa</taxon>
        <taxon>Ecdysozoa</taxon>
        <taxon>Arthropoda</taxon>
        <taxon>Crustacea</taxon>
        <taxon>Multicrustacea</taxon>
        <taxon>Malacostraca</taxon>
        <taxon>Eumalacostraca</taxon>
        <taxon>Eucarida</taxon>
        <taxon>Decapoda</taxon>
        <taxon>Pleocyemata</taxon>
        <taxon>Brachyura</taxon>
        <taxon>Eubrachyura</taxon>
        <taxon>Portunoidea</taxon>
        <taxon>Portunidae</taxon>
        <taxon>Portuninae</taxon>
        <taxon>Portunus</taxon>
    </lineage>
</organism>
<dbReference type="SUPFAM" id="SSF47923">
    <property type="entry name" value="Ypt/Rab-GAP domain of gyp1p"/>
    <property type="match status" value="1"/>
</dbReference>
<gene>
    <name evidence="3" type="primary">TBC1D32</name>
    <name evidence="3" type="ORF">E2C01_054359</name>
</gene>
<evidence type="ECO:0000259" key="2">
    <source>
        <dbReference type="Pfam" id="PF23440"/>
    </source>
</evidence>